<gene>
    <name evidence="1" type="ORF">DNTS_031461</name>
</gene>
<organism evidence="1 2">
    <name type="scientific">Danionella cerebrum</name>
    <dbReference type="NCBI Taxonomy" id="2873325"/>
    <lineage>
        <taxon>Eukaryota</taxon>
        <taxon>Metazoa</taxon>
        <taxon>Chordata</taxon>
        <taxon>Craniata</taxon>
        <taxon>Vertebrata</taxon>
        <taxon>Euteleostomi</taxon>
        <taxon>Actinopterygii</taxon>
        <taxon>Neopterygii</taxon>
        <taxon>Teleostei</taxon>
        <taxon>Ostariophysi</taxon>
        <taxon>Cypriniformes</taxon>
        <taxon>Danionidae</taxon>
        <taxon>Danioninae</taxon>
        <taxon>Danionella</taxon>
    </lineage>
</organism>
<name>A0A553QQU7_9TELE</name>
<evidence type="ECO:0000313" key="1">
    <source>
        <dbReference type="EMBL" id="TRY92156.1"/>
    </source>
</evidence>
<sequence>MKNFTFLSRSSLCVVKDFDTFLFTLKQTMSKFKFILSIQCGDQLLTLHSSFFMKHSCGSLSFDISHRRESVCGDFIKQFLFLYKMAKQKNSVKSSFELWFTNSRMLVNTDPEISIIFTV</sequence>
<evidence type="ECO:0000313" key="2">
    <source>
        <dbReference type="Proteomes" id="UP000316079"/>
    </source>
</evidence>
<protein>
    <submittedName>
        <fullName evidence="1">Uncharacterized protein</fullName>
    </submittedName>
</protein>
<reference evidence="1 2" key="1">
    <citation type="journal article" date="2019" name="Sci. Data">
        <title>Hybrid genome assembly and annotation of Danionella translucida.</title>
        <authorList>
            <person name="Kadobianskyi M."/>
            <person name="Schulze L."/>
            <person name="Schuelke M."/>
            <person name="Judkewitz B."/>
        </authorList>
    </citation>
    <scope>NUCLEOTIDE SEQUENCE [LARGE SCALE GENOMIC DNA]</scope>
    <source>
        <strain evidence="1 2">Bolton</strain>
    </source>
</reference>
<proteinExistence type="predicted"/>
<dbReference type="Proteomes" id="UP000316079">
    <property type="component" value="Unassembled WGS sequence"/>
</dbReference>
<comment type="caution">
    <text evidence="1">The sequence shown here is derived from an EMBL/GenBank/DDBJ whole genome shotgun (WGS) entry which is preliminary data.</text>
</comment>
<dbReference type="EMBL" id="SRMA01025672">
    <property type="protein sequence ID" value="TRY92156.1"/>
    <property type="molecule type" value="Genomic_DNA"/>
</dbReference>
<accession>A0A553QQU7</accession>
<keyword evidence="2" id="KW-1185">Reference proteome</keyword>
<dbReference type="AlphaFoldDB" id="A0A553QQU7"/>